<proteinExistence type="predicted"/>
<sequence length="418" mass="46803">MSSDQRKPLIRTRSWAQRTFGKMEEGSMRSSIFTLIASSMDTSCLSLPLILHYVGVVPGLCLILASALGSLIGMNCICKAASHRQIYSYSGLVYDVLGKGASIILEVLMILYIFFEIVGYQIICIITVVSFLKYFSIEIDEYKNFIMLGYTTFVLFPMSLMKKLTGLKHLSLFSIGSILYLCVVLIIDFPHFQSTNELSEVSWVSMDNDFFPACSLAVFAFVWHMSVATVFSEMKDPSLKRMQKANSRVFLIQVLIYIFIAVFGYLSLLEDTPMFITERNPPKHYTSDLYMCIGRLLIVFVIMCTVMLFTITCRQAIISLSSKFNKKEEVSTLTHVLITAFILYGALSVSIAIPAAEVIFTFLGATYTIFAYVYPALLEVHNTKKGWGDKGNIMVIMLAATFTIISGVGVINSAVKME</sequence>
<feature type="transmembrane region" description="Helical" evidence="5">
    <location>
        <begin position="172"/>
        <end position="190"/>
    </location>
</feature>
<evidence type="ECO:0000256" key="3">
    <source>
        <dbReference type="ARBA" id="ARBA00022989"/>
    </source>
</evidence>
<dbReference type="GO" id="GO:0015179">
    <property type="term" value="F:L-amino acid transmembrane transporter activity"/>
    <property type="evidence" value="ECO:0007669"/>
    <property type="project" value="TreeGrafter"/>
</dbReference>
<feature type="transmembrane region" description="Helical" evidence="5">
    <location>
        <begin position="249"/>
        <end position="268"/>
    </location>
</feature>
<reference evidence="7" key="1">
    <citation type="submission" date="2021-09" db="EMBL/GenBank/DDBJ databases">
        <authorList>
            <consortium name="AG Swart"/>
            <person name="Singh M."/>
            <person name="Singh A."/>
            <person name="Seah K."/>
            <person name="Emmerich C."/>
        </authorList>
    </citation>
    <scope>NUCLEOTIDE SEQUENCE</scope>
    <source>
        <strain evidence="7">ATCC30299</strain>
    </source>
</reference>
<dbReference type="Pfam" id="PF01490">
    <property type="entry name" value="Aa_trans"/>
    <property type="match status" value="1"/>
</dbReference>
<dbReference type="PANTHER" id="PTHR22950:SF702">
    <property type="entry name" value="AMINO ACID TRANSPORTER PROTEIN"/>
    <property type="match status" value="1"/>
</dbReference>
<feature type="transmembrane region" description="Helical" evidence="5">
    <location>
        <begin position="359"/>
        <end position="380"/>
    </location>
</feature>
<dbReference type="PANTHER" id="PTHR22950">
    <property type="entry name" value="AMINO ACID TRANSPORTER"/>
    <property type="match status" value="1"/>
</dbReference>
<evidence type="ECO:0000256" key="2">
    <source>
        <dbReference type="ARBA" id="ARBA00022692"/>
    </source>
</evidence>
<dbReference type="Proteomes" id="UP001162131">
    <property type="component" value="Unassembled WGS sequence"/>
</dbReference>
<evidence type="ECO:0000313" key="7">
    <source>
        <dbReference type="EMBL" id="CAG9333545.1"/>
    </source>
</evidence>
<comment type="caution">
    <text evidence="7">The sequence shown here is derived from an EMBL/GenBank/DDBJ whole genome shotgun (WGS) entry which is preliminary data.</text>
</comment>
<dbReference type="AlphaFoldDB" id="A0AAU9K0Z0"/>
<feature type="transmembrane region" description="Helical" evidence="5">
    <location>
        <begin position="107"/>
        <end position="132"/>
    </location>
</feature>
<evidence type="ECO:0000256" key="1">
    <source>
        <dbReference type="ARBA" id="ARBA00004141"/>
    </source>
</evidence>
<feature type="transmembrane region" description="Helical" evidence="5">
    <location>
        <begin position="144"/>
        <end position="160"/>
    </location>
</feature>
<feature type="transmembrane region" description="Helical" evidence="5">
    <location>
        <begin position="56"/>
        <end position="78"/>
    </location>
</feature>
<keyword evidence="3 5" id="KW-1133">Transmembrane helix</keyword>
<keyword evidence="2 5" id="KW-0812">Transmembrane</keyword>
<feature type="transmembrane region" description="Helical" evidence="5">
    <location>
        <begin position="332"/>
        <end position="353"/>
    </location>
</feature>
<feature type="transmembrane region" description="Helical" evidence="5">
    <location>
        <begin position="392"/>
        <end position="415"/>
    </location>
</feature>
<feature type="domain" description="Amino acid transporter transmembrane" evidence="6">
    <location>
        <begin position="25"/>
        <end position="412"/>
    </location>
</feature>
<evidence type="ECO:0000313" key="8">
    <source>
        <dbReference type="Proteomes" id="UP001162131"/>
    </source>
</evidence>
<comment type="subcellular location">
    <subcellularLocation>
        <location evidence="1">Membrane</location>
        <topology evidence="1">Multi-pass membrane protein</topology>
    </subcellularLocation>
</comment>
<keyword evidence="8" id="KW-1185">Reference proteome</keyword>
<gene>
    <name evidence="7" type="ORF">BSTOLATCC_MIC58355</name>
</gene>
<accession>A0AAU9K0Z0</accession>
<dbReference type="InterPro" id="IPR013057">
    <property type="entry name" value="AA_transpt_TM"/>
</dbReference>
<evidence type="ECO:0000259" key="6">
    <source>
        <dbReference type="Pfam" id="PF01490"/>
    </source>
</evidence>
<feature type="transmembrane region" description="Helical" evidence="5">
    <location>
        <begin position="210"/>
        <end position="228"/>
    </location>
</feature>
<feature type="transmembrane region" description="Helical" evidence="5">
    <location>
        <begin position="288"/>
        <end position="311"/>
    </location>
</feature>
<keyword evidence="4 5" id="KW-0472">Membrane</keyword>
<evidence type="ECO:0000256" key="4">
    <source>
        <dbReference type="ARBA" id="ARBA00023136"/>
    </source>
</evidence>
<name>A0AAU9K0Z0_9CILI</name>
<dbReference type="GO" id="GO:0016020">
    <property type="term" value="C:membrane"/>
    <property type="evidence" value="ECO:0007669"/>
    <property type="project" value="UniProtKB-SubCell"/>
</dbReference>
<protein>
    <recommendedName>
        <fullName evidence="6">Amino acid transporter transmembrane domain-containing protein</fullName>
    </recommendedName>
</protein>
<organism evidence="7 8">
    <name type="scientific">Blepharisma stoltei</name>
    <dbReference type="NCBI Taxonomy" id="1481888"/>
    <lineage>
        <taxon>Eukaryota</taxon>
        <taxon>Sar</taxon>
        <taxon>Alveolata</taxon>
        <taxon>Ciliophora</taxon>
        <taxon>Postciliodesmatophora</taxon>
        <taxon>Heterotrichea</taxon>
        <taxon>Heterotrichida</taxon>
        <taxon>Blepharismidae</taxon>
        <taxon>Blepharisma</taxon>
    </lineage>
</organism>
<evidence type="ECO:0000256" key="5">
    <source>
        <dbReference type="SAM" id="Phobius"/>
    </source>
</evidence>
<dbReference type="EMBL" id="CAJZBQ010000056">
    <property type="protein sequence ID" value="CAG9333545.1"/>
    <property type="molecule type" value="Genomic_DNA"/>
</dbReference>